<accession>A0AAV4ITV4</accession>
<keyword evidence="3" id="KW-1185">Reference proteome</keyword>
<keyword evidence="2" id="KW-0695">RNA-directed DNA polymerase</keyword>
<name>A0AAV4ITV4_9GAST</name>
<dbReference type="AlphaFoldDB" id="A0AAV4ITV4"/>
<dbReference type="Proteomes" id="UP000762676">
    <property type="component" value="Unassembled WGS sequence"/>
</dbReference>
<reference evidence="2 3" key="1">
    <citation type="journal article" date="2021" name="Elife">
        <title>Chloroplast acquisition without the gene transfer in kleptoplastic sea slugs, Plakobranchus ocellatus.</title>
        <authorList>
            <person name="Maeda T."/>
            <person name="Takahashi S."/>
            <person name="Yoshida T."/>
            <person name="Shimamura S."/>
            <person name="Takaki Y."/>
            <person name="Nagai Y."/>
            <person name="Toyoda A."/>
            <person name="Suzuki Y."/>
            <person name="Arimoto A."/>
            <person name="Ishii H."/>
            <person name="Satoh N."/>
            <person name="Nishiyama T."/>
            <person name="Hasebe M."/>
            <person name="Maruyama T."/>
            <person name="Minagawa J."/>
            <person name="Obokata J."/>
            <person name="Shigenobu S."/>
        </authorList>
    </citation>
    <scope>NUCLEOTIDE SEQUENCE [LARGE SCALE GENOMIC DNA]</scope>
</reference>
<evidence type="ECO:0000259" key="1">
    <source>
        <dbReference type="Pfam" id="PF00078"/>
    </source>
</evidence>
<dbReference type="InterPro" id="IPR043502">
    <property type="entry name" value="DNA/RNA_pol_sf"/>
</dbReference>
<comment type="caution">
    <text evidence="2">The sequence shown here is derived from an EMBL/GenBank/DDBJ whole genome shotgun (WGS) entry which is preliminary data.</text>
</comment>
<evidence type="ECO:0000313" key="2">
    <source>
        <dbReference type="EMBL" id="GFS12712.1"/>
    </source>
</evidence>
<gene>
    <name evidence="2" type="ORF">ElyMa_004865800</name>
</gene>
<keyword evidence="2" id="KW-0808">Transferase</keyword>
<dbReference type="SUPFAM" id="SSF56672">
    <property type="entry name" value="DNA/RNA polymerases"/>
    <property type="match status" value="1"/>
</dbReference>
<evidence type="ECO:0000313" key="3">
    <source>
        <dbReference type="Proteomes" id="UP000762676"/>
    </source>
</evidence>
<dbReference type="PANTHER" id="PTHR19446">
    <property type="entry name" value="REVERSE TRANSCRIPTASES"/>
    <property type="match status" value="1"/>
</dbReference>
<dbReference type="EMBL" id="BMAT01009734">
    <property type="protein sequence ID" value="GFS12712.1"/>
    <property type="molecule type" value="Genomic_DNA"/>
</dbReference>
<organism evidence="2 3">
    <name type="scientific">Elysia marginata</name>
    <dbReference type="NCBI Taxonomy" id="1093978"/>
    <lineage>
        <taxon>Eukaryota</taxon>
        <taxon>Metazoa</taxon>
        <taxon>Spiralia</taxon>
        <taxon>Lophotrochozoa</taxon>
        <taxon>Mollusca</taxon>
        <taxon>Gastropoda</taxon>
        <taxon>Heterobranchia</taxon>
        <taxon>Euthyneura</taxon>
        <taxon>Panpulmonata</taxon>
        <taxon>Sacoglossa</taxon>
        <taxon>Placobranchoidea</taxon>
        <taxon>Plakobranchidae</taxon>
        <taxon>Elysia</taxon>
    </lineage>
</organism>
<dbReference type="GO" id="GO:0003964">
    <property type="term" value="F:RNA-directed DNA polymerase activity"/>
    <property type="evidence" value="ECO:0007669"/>
    <property type="project" value="UniProtKB-KW"/>
</dbReference>
<dbReference type="InterPro" id="IPR000477">
    <property type="entry name" value="RT_dom"/>
</dbReference>
<sequence length="265" mass="30707">MGEDQCASQIAEKKEELENLRAQIMKGVLIRLKARWINEGEKVSRYFCNLENRHYTSKRMNSLINEKGEEIKDNELITNEVKQYYEHLYKSQEGKIEDIDLNLELLANTPKLTDEEAISIEGPISLEEATNVLKHMKNNKSPGSDRFTVEFYKFFWTDLGHFMVQSLRHSFDNNMLSITQREGLITCIPKQGKCKQQIKNWRPITLLNVAYKKASGCIAKRLKSVLHKIISTDQTGFMPGRFIGDNIRLVYDVLTEANKTQKRVC</sequence>
<keyword evidence="2" id="KW-0548">Nucleotidyltransferase</keyword>
<feature type="domain" description="Reverse transcriptase" evidence="1">
    <location>
        <begin position="188"/>
        <end position="254"/>
    </location>
</feature>
<dbReference type="Pfam" id="PF00078">
    <property type="entry name" value="RVT_1"/>
    <property type="match status" value="1"/>
</dbReference>
<protein>
    <submittedName>
        <fullName evidence="2">LINE-1 reverse transcriptase homolog</fullName>
    </submittedName>
</protein>
<proteinExistence type="predicted"/>